<dbReference type="InParanoid" id="G0QQL5"/>
<keyword evidence="3" id="KW-1185">Reference proteome</keyword>
<evidence type="ECO:0000313" key="2">
    <source>
        <dbReference type="EMBL" id="EGR32482.1"/>
    </source>
</evidence>
<dbReference type="EMBL" id="GL983657">
    <property type="protein sequence ID" value="EGR32482.1"/>
    <property type="molecule type" value="Genomic_DNA"/>
</dbReference>
<gene>
    <name evidence="2" type="ORF">IMG5_081160</name>
</gene>
<evidence type="ECO:0000256" key="1">
    <source>
        <dbReference type="SAM" id="SignalP"/>
    </source>
</evidence>
<accession>G0QQL5</accession>
<sequence length="55" mass="6459">MDLFGVLLIMFYMFSAFGQHIFGGKMTYNYEEQINSSLYTTHYVQAHEIISETKL</sequence>
<dbReference type="OrthoDB" id="416585at2759"/>
<dbReference type="Proteomes" id="UP000008983">
    <property type="component" value="Unassembled WGS sequence"/>
</dbReference>
<dbReference type="AlphaFoldDB" id="G0QQL5"/>
<feature type="non-terminal residue" evidence="2">
    <location>
        <position position="55"/>
    </location>
</feature>
<name>G0QQL5_ICHMU</name>
<evidence type="ECO:0000313" key="3">
    <source>
        <dbReference type="Proteomes" id="UP000008983"/>
    </source>
</evidence>
<protein>
    <submittedName>
        <fullName evidence="2">Uncharacterized protein</fullName>
    </submittedName>
</protein>
<reference evidence="2 3" key="1">
    <citation type="submission" date="2011-07" db="EMBL/GenBank/DDBJ databases">
        <authorList>
            <person name="Coyne R."/>
            <person name="Brami D."/>
            <person name="Johnson J."/>
            <person name="Hostetler J."/>
            <person name="Hannick L."/>
            <person name="Clark T."/>
            <person name="Cassidy-Hanley D."/>
            <person name="Inman J."/>
        </authorList>
    </citation>
    <scope>NUCLEOTIDE SEQUENCE [LARGE SCALE GENOMIC DNA]</scope>
    <source>
        <strain evidence="2 3">G5</strain>
    </source>
</reference>
<dbReference type="GeneID" id="14908647"/>
<feature type="signal peptide" evidence="1">
    <location>
        <begin position="1"/>
        <end position="18"/>
    </location>
</feature>
<proteinExistence type="predicted"/>
<organism evidence="2 3">
    <name type="scientific">Ichthyophthirius multifiliis</name>
    <name type="common">White spot disease agent</name>
    <name type="synonym">Ich</name>
    <dbReference type="NCBI Taxonomy" id="5932"/>
    <lineage>
        <taxon>Eukaryota</taxon>
        <taxon>Sar</taxon>
        <taxon>Alveolata</taxon>
        <taxon>Ciliophora</taxon>
        <taxon>Intramacronucleata</taxon>
        <taxon>Oligohymenophorea</taxon>
        <taxon>Hymenostomatida</taxon>
        <taxon>Ophryoglenina</taxon>
        <taxon>Ichthyophthirius</taxon>
    </lineage>
</organism>
<feature type="chain" id="PRO_5003407998" evidence="1">
    <location>
        <begin position="19"/>
        <end position="55"/>
    </location>
</feature>
<dbReference type="RefSeq" id="XP_004036468.1">
    <property type="nucleotide sequence ID" value="XM_004036420.1"/>
</dbReference>
<keyword evidence="1" id="KW-0732">Signal</keyword>